<protein>
    <recommendedName>
        <fullName evidence="3">Septin-type G domain-containing protein</fullName>
    </recommendedName>
</protein>
<keyword evidence="1" id="KW-0342">GTP-binding</keyword>
<feature type="region of interest" description="Disordered" evidence="2">
    <location>
        <begin position="366"/>
        <end position="416"/>
    </location>
</feature>
<proteinExistence type="inferred from homology"/>
<keyword evidence="1" id="KW-0547">Nucleotide-binding</keyword>
<keyword evidence="5" id="KW-1185">Reference proteome</keyword>
<feature type="compositionally biased region" description="Polar residues" evidence="2">
    <location>
        <begin position="127"/>
        <end position="137"/>
    </location>
</feature>
<evidence type="ECO:0000313" key="5">
    <source>
        <dbReference type="Proteomes" id="UP001334248"/>
    </source>
</evidence>
<dbReference type="Proteomes" id="UP001334248">
    <property type="component" value="Unassembled WGS sequence"/>
</dbReference>
<evidence type="ECO:0000259" key="3">
    <source>
        <dbReference type="PROSITE" id="PS51719"/>
    </source>
</evidence>
<reference evidence="4 5" key="1">
    <citation type="journal article" date="2023" name="Res Sq">
        <title>Genomic and morphological characterization of Knufia obscura isolated from the Mars 2020 spacecraft assembly facility.</title>
        <authorList>
            <person name="Chander A.M."/>
            <person name="Teixeira M.M."/>
            <person name="Singh N.K."/>
            <person name="Williams M.P."/>
            <person name="Parker C.W."/>
            <person name="Leo P."/>
            <person name="Stajich J.E."/>
            <person name="Torok T."/>
            <person name="Tighe S."/>
            <person name="Mason C.E."/>
            <person name="Venkateswaran K."/>
        </authorList>
    </citation>
    <scope>NUCLEOTIDE SEQUENCE [LARGE SCALE GENOMIC DNA]</scope>
    <source>
        <strain evidence="4 5">CCFEE 5817</strain>
    </source>
</reference>
<accession>A0ABR0RAG6</accession>
<feature type="compositionally biased region" description="Basic and acidic residues" evidence="2">
    <location>
        <begin position="45"/>
        <end position="55"/>
    </location>
</feature>
<feature type="compositionally biased region" description="Basic and acidic residues" evidence="2">
    <location>
        <begin position="393"/>
        <end position="408"/>
    </location>
</feature>
<dbReference type="PANTHER" id="PTHR18884">
    <property type="entry name" value="SEPTIN"/>
    <property type="match status" value="1"/>
</dbReference>
<dbReference type="Pfam" id="PF00735">
    <property type="entry name" value="Septin"/>
    <property type="match status" value="3"/>
</dbReference>
<comment type="caution">
    <text evidence="4">The sequence shown here is derived from an EMBL/GenBank/DDBJ whole genome shotgun (WGS) entry which is preliminary data.</text>
</comment>
<feature type="compositionally biased region" description="Acidic residues" evidence="2">
    <location>
        <begin position="366"/>
        <end position="385"/>
    </location>
</feature>
<evidence type="ECO:0000256" key="1">
    <source>
        <dbReference type="RuleBase" id="RU004560"/>
    </source>
</evidence>
<dbReference type="GeneID" id="90004124"/>
<comment type="similarity">
    <text evidence="1">Belongs to the TRAFAC class TrmE-Era-EngA-EngB-Septin-like GTPase superfamily. Septin GTPase family.</text>
</comment>
<feature type="region of interest" description="Disordered" evidence="2">
    <location>
        <begin position="1"/>
        <end position="66"/>
    </location>
</feature>
<organism evidence="4 5">
    <name type="scientific">Knufia obscura</name>
    <dbReference type="NCBI Taxonomy" id="1635080"/>
    <lineage>
        <taxon>Eukaryota</taxon>
        <taxon>Fungi</taxon>
        <taxon>Dikarya</taxon>
        <taxon>Ascomycota</taxon>
        <taxon>Pezizomycotina</taxon>
        <taxon>Eurotiomycetes</taxon>
        <taxon>Chaetothyriomycetidae</taxon>
        <taxon>Chaetothyriales</taxon>
        <taxon>Trichomeriaceae</taxon>
        <taxon>Knufia</taxon>
    </lineage>
</organism>
<dbReference type="RefSeq" id="XP_064725224.1">
    <property type="nucleotide sequence ID" value="XM_064879063.1"/>
</dbReference>
<feature type="region of interest" description="Disordered" evidence="2">
    <location>
        <begin position="114"/>
        <end position="148"/>
    </location>
</feature>
<evidence type="ECO:0000313" key="4">
    <source>
        <dbReference type="EMBL" id="KAK5937134.1"/>
    </source>
</evidence>
<dbReference type="InterPro" id="IPR027417">
    <property type="entry name" value="P-loop_NTPase"/>
</dbReference>
<dbReference type="EMBL" id="JAVHJV010000019">
    <property type="protein sequence ID" value="KAK5937134.1"/>
    <property type="molecule type" value="Genomic_DNA"/>
</dbReference>
<dbReference type="PROSITE" id="PS51719">
    <property type="entry name" value="G_SEPTIN"/>
    <property type="match status" value="1"/>
</dbReference>
<gene>
    <name evidence="4" type="ORF">PMZ80_010675</name>
</gene>
<dbReference type="InterPro" id="IPR030379">
    <property type="entry name" value="G_SEPTIN_dom"/>
</dbReference>
<sequence>MSTDEHPSRSDSARRTTSFGSLIKRTKSNDLLGERKSSGSRLRKKSLEGERRPSIKDTPPALPTVTPQQAIESFGGEDYTPAPVMFARTVNGMQGAPPVPPMPTNLQDNAVDPYARSESMTHRSRYSYAQSTSSAVNSPRRVRRRKDPTPYNILVIGAKNSGKTSFINFLKSSLALPPRKQASRPSDTDLPPMIKSHHNFTYHYQEIEVDRERVGLTLWDSQGLEKGVVDLQLRELTTFVESKFEETFAEEQKVVRSPGVRDTEIHCIFMVLDPSRLDTNMQLAQEGPTTTSRIAKTTRIIGALDEDFDLQVLKSFQGKTTVVPIISKADTVTTAHMSHLKQMVWQSLKQAGLDPLEALNIAGDSDDQFDEEDEDGLNGNDDGEDVSPPGSPRTDDSDDVHNPKNGDSKRHHSRNISKASLSSLMMDSGYVPMSILSPDIHSLDPANGPVGRKFPWGFADPYNPEHCDFSKLKDAVFGEWRNEVREASREIFYERWRTNRLNRQAAAKLSNTAAPRKSSAGIPIQLKTGKSRF</sequence>
<feature type="compositionally biased region" description="Basic and acidic residues" evidence="2">
    <location>
        <begin position="1"/>
        <end position="14"/>
    </location>
</feature>
<dbReference type="Gene3D" id="3.40.50.300">
    <property type="entry name" value="P-loop containing nucleotide triphosphate hydrolases"/>
    <property type="match status" value="1"/>
</dbReference>
<feature type="domain" description="Septin-type G" evidence="3">
    <location>
        <begin position="147"/>
        <end position="503"/>
    </location>
</feature>
<dbReference type="SUPFAM" id="SSF52540">
    <property type="entry name" value="P-loop containing nucleoside triphosphate hydrolases"/>
    <property type="match status" value="1"/>
</dbReference>
<name>A0ABR0RAG6_9EURO</name>
<evidence type="ECO:0000256" key="2">
    <source>
        <dbReference type="SAM" id="MobiDB-lite"/>
    </source>
</evidence>